<protein>
    <recommendedName>
        <fullName evidence="4">XRE family transcriptional regulator</fullName>
    </recommendedName>
</protein>
<dbReference type="Proteomes" id="UP001194414">
    <property type="component" value="Unassembled WGS sequence"/>
</dbReference>
<dbReference type="RefSeq" id="WP_198566590.1">
    <property type="nucleotide sequence ID" value="NZ_JACCPP010000022.1"/>
</dbReference>
<proteinExistence type="predicted"/>
<evidence type="ECO:0000313" key="2">
    <source>
        <dbReference type="EMBL" id="MBI1708264.1"/>
    </source>
</evidence>
<keyword evidence="1" id="KW-0472">Membrane</keyword>
<gene>
    <name evidence="2" type="ORF">HYQ56_1248</name>
</gene>
<evidence type="ECO:0008006" key="4">
    <source>
        <dbReference type="Google" id="ProtNLM"/>
    </source>
</evidence>
<evidence type="ECO:0000313" key="3">
    <source>
        <dbReference type="Proteomes" id="UP001194414"/>
    </source>
</evidence>
<accession>A0AAW4DUJ4</accession>
<comment type="caution">
    <text evidence="2">The sequence shown here is derived from an EMBL/GenBank/DDBJ whole genome shotgun (WGS) entry which is preliminary data.</text>
</comment>
<dbReference type="AlphaFoldDB" id="A0AAW4DUJ4"/>
<keyword evidence="1" id="KW-0812">Transmembrane</keyword>
<feature type="transmembrane region" description="Helical" evidence="1">
    <location>
        <begin position="29"/>
        <end position="51"/>
    </location>
</feature>
<feature type="transmembrane region" description="Helical" evidence="1">
    <location>
        <begin position="57"/>
        <end position="76"/>
    </location>
</feature>
<organism evidence="2 3">
    <name type="scientific">Lactobacillus crispatus</name>
    <dbReference type="NCBI Taxonomy" id="47770"/>
    <lineage>
        <taxon>Bacteria</taxon>
        <taxon>Bacillati</taxon>
        <taxon>Bacillota</taxon>
        <taxon>Bacilli</taxon>
        <taxon>Lactobacillales</taxon>
        <taxon>Lactobacillaceae</taxon>
        <taxon>Lactobacillus</taxon>
    </lineage>
</organism>
<sequence>MSKEEYEREYGKTKLDHVLSHICKAFEKILEFCAILFVPFVVVEQLCIYGTSHPDKIISLLLVLMIFLTALAVRAVKKLRK</sequence>
<keyword evidence="1" id="KW-1133">Transmembrane helix</keyword>
<evidence type="ECO:0000256" key="1">
    <source>
        <dbReference type="SAM" id="Phobius"/>
    </source>
</evidence>
<reference evidence="2" key="1">
    <citation type="submission" date="2020-07" db="EMBL/GenBank/DDBJ databases">
        <title>Comparative genomics analyses of Lactobacillus crispatus isolated from different ecological niches.</title>
        <authorList>
            <person name="Mancino W."/>
            <person name="Mancabelli L."/>
            <person name="Lugli G.A."/>
            <person name="Milani C."/>
            <person name="Viappiani A."/>
            <person name="Anzalone R."/>
            <person name="Longhi G."/>
            <person name="Ventura M."/>
            <person name="Turroni F."/>
        </authorList>
    </citation>
    <scope>NUCLEOTIDE SEQUENCE</scope>
    <source>
        <strain evidence="2">LB65</strain>
    </source>
</reference>
<name>A0AAW4DUJ4_9LACO</name>
<dbReference type="EMBL" id="JACCPP010000022">
    <property type="protein sequence ID" value="MBI1708264.1"/>
    <property type="molecule type" value="Genomic_DNA"/>
</dbReference>